<dbReference type="InterPro" id="IPR000795">
    <property type="entry name" value="T_Tr_GTP-bd_dom"/>
</dbReference>
<dbReference type="OrthoDB" id="342024at2759"/>
<dbReference type="Proteomes" id="UP000019335">
    <property type="component" value="Chromosome 13"/>
</dbReference>
<dbReference type="SMR" id="W7TM41"/>
<dbReference type="SUPFAM" id="SSF52540">
    <property type="entry name" value="P-loop containing nucleoside triphosphate hydrolases"/>
    <property type="match status" value="1"/>
</dbReference>
<comment type="similarity">
    <text evidence="3">Belongs to the TRAFAC class translation factor GTPase superfamily. Classic translation factor GTPase family. EF-Tu/EF-1A subfamily.</text>
</comment>
<evidence type="ECO:0000256" key="3">
    <source>
        <dbReference type="ARBA" id="ARBA00007249"/>
    </source>
</evidence>
<evidence type="ECO:0000256" key="7">
    <source>
        <dbReference type="SAM" id="MobiDB-lite"/>
    </source>
</evidence>
<keyword evidence="5" id="KW-0547">Nucleotide-binding</keyword>
<proteinExistence type="inferred from homology"/>
<feature type="region of interest" description="Disordered" evidence="7">
    <location>
        <begin position="114"/>
        <end position="156"/>
    </location>
</feature>
<name>W7TM41_9STRA</name>
<dbReference type="InterPro" id="IPR054696">
    <property type="entry name" value="GTP-eEF1A_C"/>
</dbReference>
<dbReference type="PROSITE" id="PS51722">
    <property type="entry name" value="G_TR_2"/>
    <property type="match status" value="1"/>
</dbReference>
<dbReference type="InterPro" id="IPR009001">
    <property type="entry name" value="Transl_elong_EF1A/Init_IF2_C"/>
</dbReference>
<evidence type="ECO:0000256" key="5">
    <source>
        <dbReference type="ARBA" id="ARBA00022741"/>
    </source>
</evidence>
<feature type="domain" description="Tr-type G" evidence="8">
    <location>
        <begin position="181"/>
        <end position="421"/>
    </location>
</feature>
<dbReference type="EMBL" id="AZIL01001183">
    <property type="protein sequence ID" value="EWM24563.1"/>
    <property type="molecule type" value="Genomic_DNA"/>
</dbReference>
<dbReference type="CDD" id="cd03704">
    <property type="entry name" value="eRF3_C_III"/>
    <property type="match status" value="1"/>
</dbReference>
<keyword evidence="4" id="KW-0963">Cytoplasm</keyword>
<dbReference type="InterPro" id="IPR027417">
    <property type="entry name" value="P-loop_NTPase"/>
</dbReference>
<keyword evidence="9" id="KW-0648">Protein biosynthesis</keyword>
<dbReference type="PRINTS" id="PR00315">
    <property type="entry name" value="ELONGATNFCT"/>
</dbReference>
<dbReference type="Gene3D" id="2.40.30.10">
    <property type="entry name" value="Translation factors"/>
    <property type="match status" value="2"/>
</dbReference>
<evidence type="ECO:0000256" key="4">
    <source>
        <dbReference type="ARBA" id="ARBA00022490"/>
    </source>
</evidence>
<dbReference type="GO" id="GO:0005525">
    <property type="term" value="F:GTP binding"/>
    <property type="evidence" value="ECO:0007669"/>
    <property type="project" value="UniProtKB-KW"/>
</dbReference>
<dbReference type="Pfam" id="PF00009">
    <property type="entry name" value="GTP_EFTU"/>
    <property type="match status" value="1"/>
</dbReference>
<protein>
    <submittedName>
        <fullName evidence="9">Elongation factor tu</fullName>
    </submittedName>
</protein>
<dbReference type="InterPro" id="IPR050100">
    <property type="entry name" value="TRAFAC_GTPase_members"/>
</dbReference>
<feature type="compositionally biased region" description="Polar residues" evidence="7">
    <location>
        <begin position="58"/>
        <end position="67"/>
    </location>
</feature>
<dbReference type="InterPro" id="IPR009000">
    <property type="entry name" value="Transl_B-barrel_sf"/>
</dbReference>
<comment type="subcellular location">
    <subcellularLocation>
        <location evidence="2">Cytoplasm</location>
    </subcellularLocation>
    <subcellularLocation>
        <location evidence="1">Plastid</location>
        <location evidence="1">Chloroplast</location>
    </subcellularLocation>
</comment>
<dbReference type="PANTHER" id="PTHR23115">
    <property type="entry name" value="TRANSLATION FACTOR"/>
    <property type="match status" value="1"/>
</dbReference>
<evidence type="ECO:0000256" key="6">
    <source>
        <dbReference type="ARBA" id="ARBA00023134"/>
    </source>
</evidence>
<keyword evidence="6" id="KW-0342">GTP-binding</keyword>
<dbReference type="GO" id="GO:0003924">
    <property type="term" value="F:GTPase activity"/>
    <property type="evidence" value="ECO:0007669"/>
    <property type="project" value="InterPro"/>
</dbReference>
<keyword evidence="9" id="KW-0251">Elongation factor</keyword>
<dbReference type="PROSITE" id="PS00301">
    <property type="entry name" value="G_TR_1"/>
    <property type="match status" value="1"/>
</dbReference>
<dbReference type="AlphaFoldDB" id="W7TM41"/>
<dbReference type="FunFam" id="2.40.30.10:FF:000020">
    <property type="entry name" value="Translation elongation factor EF-1"/>
    <property type="match status" value="1"/>
</dbReference>
<evidence type="ECO:0000256" key="2">
    <source>
        <dbReference type="ARBA" id="ARBA00004496"/>
    </source>
</evidence>
<dbReference type="Gene3D" id="3.40.50.300">
    <property type="entry name" value="P-loop containing nucleotide triphosphate hydrolases"/>
    <property type="match status" value="1"/>
</dbReference>
<evidence type="ECO:0000256" key="1">
    <source>
        <dbReference type="ARBA" id="ARBA00004229"/>
    </source>
</evidence>
<dbReference type="InterPro" id="IPR004161">
    <property type="entry name" value="EFTu-like_2"/>
</dbReference>
<sequence>MGDSWEDQQGKGVPKLNVAAKPFVFNPNARSFTPGGAASVKTEEVTAKMAAATIQEPAPSNNAVDKNSNNDDENDPLWQAVYKMAGGDREKTEKMLEDPDSLMQYPEIRALLGGGETGSEEKVGGTAEPVDTKPIEKDEPPRAPAPSTGGASGKAAIAPAPTVVEDSGNGGEEDVQDEDPREHLNLVFIGHVDAGKSTMSGQLLYLTGQVDKRTIERFEKEAKQLNRESWFLAFIMDTNEEERAKGKTVEVGRAHFETDTKRYTIMDAPGHKNYVPNMIAGAVQADVGILVISARRGEFETGFERGGQTREHALLAKTLGVRYLVVVINKMDDTTVQWSKERFDECVSKLKPFLKSCGYAPKKDVKFIPVSGLTGDNLQKPVAASTCPWWEGLYQSGEHNTAEPTLISCLDALHIDGRDSTALLRIPVLDRYHDRGTIALGKVESGSVRVGQKVTVMPMKTQFEVQGITINDLPVRSAKPGENVKVKLGGAGVEDVQKGFVLCTAGKPCHAATRFECQLALVDLLEHRPIFSPGYNCVVHLHTAEEEVTVVELLSIESRKPEEVKRRPRFARQGNVITANLRTARKVCCEAFKEVPQLGRLTLRDEGKTIAIGKILKVLPTTRN</sequence>
<dbReference type="GO" id="GO:0009507">
    <property type="term" value="C:chloroplast"/>
    <property type="evidence" value="ECO:0007669"/>
    <property type="project" value="UniProtKB-SubCell"/>
</dbReference>
<dbReference type="InterPro" id="IPR031157">
    <property type="entry name" value="G_TR_CS"/>
</dbReference>
<accession>W7TM41</accession>
<organism evidence="9 10">
    <name type="scientific">Nannochloropsis gaditana</name>
    <dbReference type="NCBI Taxonomy" id="72520"/>
    <lineage>
        <taxon>Eukaryota</taxon>
        <taxon>Sar</taxon>
        <taxon>Stramenopiles</taxon>
        <taxon>Ochrophyta</taxon>
        <taxon>Eustigmatophyceae</taxon>
        <taxon>Eustigmatales</taxon>
        <taxon>Monodopsidaceae</taxon>
        <taxon>Nannochloropsis</taxon>
    </lineage>
</organism>
<keyword evidence="10" id="KW-1185">Reference proteome</keyword>
<gene>
    <name evidence="9" type="primary">Sup35</name>
    <name evidence="9" type="ORF">Naga_100140g12</name>
</gene>
<dbReference type="CDD" id="cd01883">
    <property type="entry name" value="EF1_alpha"/>
    <property type="match status" value="1"/>
</dbReference>
<comment type="caution">
    <text evidence="9">The sequence shown here is derived from an EMBL/GenBank/DDBJ whole genome shotgun (WGS) entry which is preliminary data.</text>
</comment>
<dbReference type="FunFam" id="3.40.50.300:FF:001202">
    <property type="entry name" value="Translation elongation factor EF-1 subunit alpha"/>
    <property type="match status" value="1"/>
</dbReference>
<evidence type="ECO:0000259" key="8">
    <source>
        <dbReference type="PROSITE" id="PS51722"/>
    </source>
</evidence>
<dbReference type="CDD" id="cd04089">
    <property type="entry name" value="eRF3_II"/>
    <property type="match status" value="1"/>
</dbReference>
<dbReference type="Pfam" id="PF03144">
    <property type="entry name" value="GTP_EFTU_D2"/>
    <property type="match status" value="1"/>
</dbReference>
<dbReference type="SUPFAM" id="SSF50447">
    <property type="entry name" value="Translation proteins"/>
    <property type="match status" value="1"/>
</dbReference>
<dbReference type="Pfam" id="PF22594">
    <property type="entry name" value="GTP-eEF1A_C"/>
    <property type="match status" value="1"/>
</dbReference>
<evidence type="ECO:0000313" key="9">
    <source>
        <dbReference type="EMBL" id="EWM24563.1"/>
    </source>
</evidence>
<evidence type="ECO:0000313" key="10">
    <source>
        <dbReference type="Proteomes" id="UP000019335"/>
    </source>
</evidence>
<dbReference type="SUPFAM" id="SSF50465">
    <property type="entry name" value="EF-Tu/eEF-1alpha/eIF2-gamma C-terminal domain"/>
    <property type="match status" value="1"/>
</dbReference>
<feature type="region of interest" description="Disordered" evidence="7">
    <location>
        <begin position="52"/>
        <end position="76"/>
    </location>
</feature>
<dbReference type="GO" id="GO:0003746">
    <property type="term" value="F:translation elongation factor activity"/>
    <property type="evidence" value="ECO:0007669"/>
    <property type="project" value="UniProtKB-KW"/>
</dbReference>
<feature type="compositionally biased region" description="Basic and acidic residues" evidence="7">
    <location>
        <begin position="130"/>
        <end position="141"/>
    </location>
</feature>
<reference evidence="9 10" key="1">
    <citation type="journal article" date="2014" name="Mol. Plant">
        <title>Chromosome Scale Genome Assembly and Transcriptome Profiling of Nannochloropsis gaditana in Nitrogen Depletion.</title>
        <authorList>
            <person name="Corteggiani Carpinelli E."/>
            <person name="Telatin A."/>
            <person name="Vitulo N."/>
            <person name="Forcato C."/>
            <person name="D'Angelo M."/>
            <person name="Schiavon R."/>
            <person name="Vezzi A."/>
            <person name="Giacometti G.M."/>
            <person name="Morosinotto T."/>
            <person name="Valle G."/>
        </authorList>
    </citation>
    <scope>NUCLEOTIDE SEQUENCE [LARGE SCALE GENOMIC DNA]</scope>
    <source>
        <strain evidence="9 10">B-31</strain>
    </source>
</reference>